<keyword evidence="2" id="KW-0732">Signal</keyword>
<protein>
    <recommendedName>
        <fullName evidence="5">DUF4439 domain-containing protein</fullName>
    </recommendedName>
</protein>
<dbReference type="AlphaFoldDB" id="A0A840P1G6"/>
<gene>
    <name evidence="3" type="ORF">HNP84_002933</name>
</gene>
<evidence type="ECO:0000313" key="3">
    <source>
        <dbReference type="EMBL" id="MBB5133212.1"/>
    </source>
</evidence>
<evidence type="ECO:0000256" key="1">
    <source>
        <dbReference type="SAM" id="MobiDB-lite"/>
    </source>
</evidence>
<keyword evidence="4" id="KW-1185">Reference proteome</keyword>
<feature type="compositionally biased region" description="Basic and acidic residues" evidence="1">
    <location>
        <begin position="33"/>
        <end position="42"/>
    </location>
</feature>
<dbReference type="Proteomes" id="UP000578449">
    <property type="component" value="Unassembled WGS sequence"/>
</dbReference>
<feature type="region of interest" description="Disordered" evidence="1">
    <location>
        <begin position="23"/>
        <end position="42"/>
    </location>
</feature>
<organism evidence="3 4">
    <name type="scientific">Thermocatellispora tengchongensis</name>
    <dbReference type="NCBI Taxonomy" id="1073253"/>
    <lineage>
        <taxon>Bacteria</taxon>
        <taxon>Bacillati</taxon>
        <taxon>Actinomycetota</taxon>
        <taxon>Actinomycetes</taxon>
        <taxon>Streptosporangiales</taxon>
        <taxon>Streptosporangiaceae</taxon>
        <taxon>Thermocatellispora</taxon>
    </lineage>
</organism>
<feature type="compositionally biased region" description="Low complexity" evidence="1">
    <location>
        <begin position="92"/>
        <end position="127"/>
    </location>
</feature>
<dbReference type="EMBL" id="JACHGN010000005">
    <property type="protein sequence ID" value="MBB5133212.1"/>
    <property type="molecule type" value="Genomic_DNA"/>
</dbReference>
<sequence>MLARGGALGAVGAFATVALAGCGGPDDADDAPAEPRRPDPETELLRSLVAGKAETVALYSAAIAAGETPGEELRPYLERHQAHLTELKRRLPPGVAAPTGAATPTTATPAPSASPHPSGSPSATPSGQAVSLSRLRQVERESAAARAEQLQSASPALAQLLASIGACEAAHAVALARLS</sequence>
<name>A0A840P1G6_9ACTN</name>
<feature type="signal peptide" evidence="2">
    <location>
        <begin position="1"/>
        <end position="20"/>
    </location>
</feature>
<evidence type="ECO:0008006" key="5">
    <source>
        <dbReference type="Google" id="ProtNLM"/>
    </source>
</evidence>
<dbReference type="PROSITE" id="PS51257">
    <property type="entry name" value="PROKAR_LIPOPROTEIN"/>
    <property type="match status" value="1"/>
</dbReference>
<accession>A0A840P1G6</accession>
<reference evidence="3 4" key="1">
    <citation type="submission" date="2020-08" db="EMBL/GenBank/DDBJ databases">
        <title>Genomic Encyclopedia of Type Strains, Phase IV (KMG-IV): sequencing the most valuable type-strain genomes for metagenomic binning, comparative biology and taxonomic classification.</title>
        <authorList>
            <person name="Goeker M."/>
        </authorList>
    </citation>
    <scope>NUCLEOTIDE SEQUENCE [LARGE SCALE GENOMIC DNA]</scope>
    <source>
        <strain evidence="3 4">DSM 45615</strain>
    </source>
</reference>
<proteinExistence type="predicted"/>
<evidence type="ECO:0000256" key="2">
    <source>
        <dbReference type="SAM" id="SignalP"/>
    </source>
</evidence>
<dbReference type="RefSeq" id="WP_185050155.1">
    <property type="nucleotide sequence ID" value="NZ_BAABIX010000010.1"/>
</dbReference>
<comment type="caution">
    <text evidence="3">The sequence shown here is derived from an EMBL/GenBank/DDBJ whole genome shotgun (WGS) entry which is preliminary data.</text>
</comment>
<feature type="region of interest" description="Disordered" evidence="1">
    <location>
        <begin position="88"/>
        <end position="151"/>
    </location>
</feature>
<feature type="chain" id="PRO_5039478098" description="DUF4439 domain-containing protein" evidence="2">
    <location>
        <begin position="21"/>
        <end position="179"/>
    </location>
</feature>
<evidence type="ECO:0000313" key="4">
    <source>
        <dbReference type="Proteomes" id="UP000578449"/>
    </source>
</evidence>